<feature type="transmembrane region" description="Helical" evidence="1">
    <location>
        <begin position="36"/>
        <end position="57"/>
    </location>
</feature>
<keyword evidence="3" id="KW-1185">Reference proteome</keyword>
<dbReference type="AlphaFoldDB" id="A0AAG5DVL4"/>
<feature type="transmembrane region" description="Helical" evidence="1">
    <location>
        <begin position="99"/>
        <end position="126"/>
    </location>
</feature>
<evidence type="ECO:0000256" key="1">
    <source>
        <dbReference type="SAM" id="Phobius"/>
    </source>
</evidence>
<proteinExistence type="predicted"/>
<evidence type="ECO:0000313" key="2">
    <source>
        <dbReference type="EnsemblMetazoa" id="ENSAATROPP014618"/>
    </source>
</evidence>
<reference evidence="2" key="1">
    <citation type="submission" date="2024-04" db="UniProtKB">
        <authorList>
            <consortium name="EnsemblMetazoa"/>
        </authorList>
    </citation>
    <scope>IDENTIFICATION</scope>
    <source>
        <strain evidence="2">EBRO</strain>
    </source>
</reference>
<name>A0AAG5DVL4_ANOAO</name>
<accession>A0AAG5DVL4</accession>
<dbReference type="Proteomes" id="UP000075880">
    <property type="component" value="Unassembled WGS sequence"/>
</dbReference>
<evidence type="ECO:0000313" key="3">
    <source>
        <dbReference type="Proteomes" id="UP000075880"/>
    </source>
</evidence>
<sequence>RQRPHCGYAFALILTTVPDWNGATCIDLQRESFGNTYIRCVSLYCPVHNTVLVFLIFRFKYFVSGEFPISLFNTPIAEDHILFIWEFVDFTLTFKQFDVLFNFSCISFLSLLFWVLILMTSCNFYFNSVRLRSLTNLNSTL</sequence>
<keyword evidence="1" id="KW-1133">Transmembrane helix</keyword>
<keyword evidence="1" id="KW-0472">Membrane</keyword>
<keyword evidence="1" id="KW-0812">Transmembrane</keyword>
<dbReference type="EnsemblMetazoa" id="ENSAATROPT016627">
    <property type="protein sequence ID" value="ENSAATROPP014618"/>
    <property type="gene ID" value="ENSAATROPG013610"/>
</dbReference>
<protein>
    <submittedName>
        <fullName evidence="2">Uncharacterized protein</fullName>
    </submittedName>
</protein>
<organism evidence="2 3">
    <name type="scientific">Anopheles atroparvus</name>
    <name type="common">European mosquito</name>
    <dbReference type="NCBI Taxonomy" id="41427"/>
    <lineage>
        <taxon>Eukaryota</taxon>
        <taxon>Metazoa</taxon>
        <taxon>Ecdysozoa</taxon>
        <taxon>Arthropoda</taxon>
        <taxon>Hexapoda</taxon>
        <taxon>Insecta</taxon>
        <taxon>Pterygota</taxon>
        <taxon>Neoptera</taxon>
        <taxon>Endopterygota</taxon>
        <taxon>Diptera</taxon>
        <taxon>Nematocera</taxon>
        <taxon>Culicoidea</taxon>
        <taxon>Culicidae</taxon>
        <taxon>Anophelinae</taxon>
        <taxon>Anopheles</taxon>
    </lineage>
</organism>